<name>A0A644XBV5_9ZZZZ</name>
<dbReference type="PROSITE" id="PS51782">
    <property type="entry name" value="LYSM"/>
    <property type="match status" value="1"/>
</dbReference>
<dbReference type="AlphaFoldDB" id="A0A644XBV5"/>
<dbReference type="InterPro" id="IPR018392">
    <property type="entry name" value="LysM"/>
</dbReference>
<dbReference type="InterPro" id="IPR052196">
    <property type="entry name" value="Bact_Kbp"/>
</dbReference>
<dbReference type="Pfam" id="PF01476">
    <property type="entry name" value="LysM"/>
    <property type="match status" value="1"/>
</dbReference>
<protein>
    <recommendedName>
        <fullName evidence="2">LysM domain-containing protein</fullName>
    </recommendedName>
</protein>
<organism evidence="3">
    <name type="scientific">bioreactor metagenome</name>
    <dbReference type="NCBI Taxonomy" id="1076179"/>
    <lineage>
        <taxon>unclassified sequences</taxon>
        <taxon>metagenomes</taxon>
        <taxon>ecological metagenomes</taxon>
    </lineage>
</organism>
<accession>A0A644XBV5</accession>
<dbReference type="PANTHER" id="PTHR34700:SF4">
    <property type="entry name" value="PHAGE-LIKE ELEMENT PBSX PROTEIN XKDP"/>
    <property type="match status" value="1"/>
</dbReference>
<comment type="caution">
    <text evidence="3">The sequence shown here is derived from an EMBL/GenBank/DDBJ whole genome shotgun (WGS) entry which is preliminary data.</text>
</comment>
<dbReference type="InterPro" id="IPR036779">
    <property type="entry name" value="LysM_dom_sf"/>
</dbReference>
<proteinExistence type="predicted"/>
<evidence type="ECO:0000313" key="3">
    <source>
        <dbReference type="EMBL" id="MPM13690.1"/>
    </source>
</evidence>
<evidence type="ECO:0000256" key="1">
    <source>
        <dbReference type="SAM" id="MobiDB-lite"/>
    </source>
</evidence>
<dbReference type="EMBL" id="VSSQ01002157">
    <property type="protein sequence ID" value="MPM13690.1"/>
    <property type="molecule type" value="Genomic_DNA"/>
</dbReference>
<gene>
    <name evidence="3" type="ORF">SDC9_60049</name>
</gene>
<feature type="region of interest" description="Disordered" evidence="1">
    <location>
        <begin position="48"/>
        <end position="115"/>
    </location>
</feature>
<dbReference type="CDD" id="cd00118">
    <property type="entry name" value="LysM"/>
    <property type="match status" value="1"/>
</dbReference>
<sequence length="196" mass="19905">MKMMVMLAGAGVLALWMSGCAPKLDQTNLSPEEQAWAGYIKQNYKAWNPPQSVPRGVRRADLPDNLQPDASASEAPALNAAAPADESAAPVVGGEEAKAAPETAMTGTPDAEAAPISGDVPPPAIGAGAAAATAATPAAGGSEETYTVVAGDTLGGIALKFYGRAGAWKKIQDANADVLKGKTVIRTGMKLKIPRP</sequence>
<dbReference type="PROSITE" id="PS51257">
    <property type="entry name" value="PROKAR_LIPOPROTEIN"/>
    <property type="match status" value="1"/>
</dbReference>
<evidence type="ECO:0000259" key="2">
    <source>
        <dbReference type="PROSITE" id="PS51782"/>
    </source>
</evidence>
<feature type="compositionally biased region" description="Low complexity" evidence="1">
    <location>
        <begin position="69"/>
        <end position="90"/>
    </location>
</feature>
<dbReference type="Gene3D" id="3.10.350.10">
    <property type="entry name" value="LysM domain"/>
    <property type="match status" value="1"/>
</dbReference>
<dbReference type="SMART" id="SM00257">
    <property type="entry name" value="LysM"/>
    <property type="match status" value="1"/>
</dbReference>
<feature type="domain" description="LysM" evidence="2">
    <location>
        <begin position="144"/>
        <end position="193"/>
    </location>
</feature>
<reference evidence="3" key="1">
    <citation type="submission" date="2019-08" db="EMBL/GenBank/DDBJ databases">
        <authorList>
            <person name="Kucharzyk K."/>
            <person name="Murdoch R.W."/>
            <person name="Higgins S."/>
            <person name="Loffler F."/>
        </authorList>
    </citation>
    <scope>NUCLEOTIDE SEQUENCE</scope>
</reference>
<dbReference type="PANTHER" id="PTHR34700">
    <property type="entry name" value="POTASSIUM BINDING PROTEIN KBP"/>
    <property type="match status" value="1"/>
</dbReference>